<proteinExistence type="predicted"/>
<dbReference type="EMBL" id="KN847492">
    <property type="protein sequence ID" value="KIW21170.1"/>
    <property type="molecule type" value="Genomic_DNA"/>
</dbReference>
<protein>
    <recommendedName>
        <fullName evidence="2">DUF7053 domain-containing protein</fullName>
    </recommendedName>
</protein>
<dbReference type="Pfam" id="PF23155">
    <property type="entry name" value="DUF7053"/>
    <property type="match status" value="1"/>
</dbReference>
<dbReference type="VEuPathDB" id="FungiDB:PV08_01750"/>
<dbReference type="AlphaFoldDB" id="A0A0D2BRX6"/>
<dbReference type="RefSeq" id="XP_016241386.1">
    <property type="nucleotide sequence ID" value="XM_016376110.1"/>
</dbReference>
<evidence type="ECO:0000313" key="4">
    <source>
        <dbReference type="Proteomes" id="UP000053328"/>
    </source>
</evidence>
<reference evidence="3 4" key="1">
    <citation type="submission" date="2015-01" db="EMBL/GenBank/DDBJ databases">
        <title>The Genome Sequence of Exophiala spinifera CBS89968.</title>
        <authorList>
            <consortium name="The Broad Institute Genomics Platform"/>
            <person name="Cuomo C."/>
            <person name="de Hoog S."/>
            <person name="Gorbushina A."/>
            <person name="Stielow B."/>
            <person name="Teixiera M."/>
            <person name="Abouelleil A."/>
            <person name="Chapman S.B."/>
            <person name="Priest M."/>
            <person name="Young S.K."/>
            <person name="Wortman J."/>
            <person name="Nusbaum C."/>
            <person name="Birren B."/>
        </authorList>
    </citation>
    <scope>NUCLEOTIDE SEQUENCE [LARGE SCALE GENOMIC DNA]</scope>
    <source>
        <strain evidence="3 4">CBS 89968</strain>
    </source>
</reference>
<evidence type="ECO:0000313" key="3">
    <source>
        <dbReference type="EMBL" id="KIW21170.1"/>
    </source>
</evidence>
<feature type="domain" description="DUF7053" evidence="2">
    <location>
        <begin position="34"/>
        <end position="139"/>
    </location>
</feature>
<evidence type="ECO:0000256" key="1">
    <source>
        <dbReference type="SAM" id="MobiDB-lite"/>
    </source>
</evidence>
<dbReference type="HOGENOM" id="CLU_1152297_0_0_1"/>
<organism evidence="3 4">
    <name type="scientific">Exophiala spinifera</name>
    <dbReference type="NCBI Taxonomy" id="91928"/>
    <lineage>
        <taxon>Eukaryota</taxon>
        <taxon>Fungi</taxon>
        <taxon>Dikarya</taxon>
        <taxon>Ascomycota</taxon>
        <taxon>Pezizomycotina</taxon>
        <taxon>Eurotiomycetes</taxon>
        <taxon>Chaetothyriomycetidae</taxon>
        <taxon>Chaetothyriales</taxon>
        <taxon>Herpotrichiellaceae</taxon>
        <taxon>Exophiala</taxon>
    </lineage>
</organism>
<feature type="region of interest" description="Disordered" evidence="1">
    <location>
        <begin position="144"/>
        <end position="197"/>
    </location>
</feature>
<dbReference type="STRING" id="91928.A0A0D2BRX6"/>
<name>A0A0D2BRX6_9EURO</name>
<feature type="compositionally biased region" description="Gly residues" evidence="1">
    <location>
        <begin position="144"/>
        <end position="153"/>
    </location>
</feature>
<dbReference type="GeneID" id="27328833"/>
<dbReference type="OrthoDB" id="4153721at2759"/>
<dbReference type="InterPro" id="IPR055481">
    <property type="entry name" value="DUF7053"/>
</dbReference>
<keyword evidence="4" id="KW-1185">Reference proteome</keyword>
<evidence type="ECO:0000259" key="2">
    <source>
        <dbReference type="Pfam" id="PF23155"/>
    </source>
</evidence>
<accession>A0A0D2BRX6</accession>
<dbReference type="Proteomes" id="UP000053328">
    <property type="component" value="Unassembled WGS sequence"/>
</dbReference>
<gene>
    <name evidence="3" type="ORF">PV08_01750</name>
</gene>
<sequence length="256" mass="27623">MQTTFQQGYITDLVCPPPPRGKTAEDVLAMGFSLALDMVHSARTMCTLNPFVQAVEPMSDSHPKLVDTRALAKTFQVSHDDAEYATGPFVQYEIRDKLPVVGGWSTTLVYHSALRETRDGLESLTNPGNGVTIHGRWVLSVDGGGGGGGGGGDAKGDARTATSTNGGGGGTAAAAAAAQRDEMTRPAPPQETDDGKFSLGNASGVIHLLETQNTRCNVLLSWYIKQSLDKSHRTTHQRFKEMWRERMKMVLYPENT</sequence>